<dbReference type="Proteomes" id="UP001497472">
    <property type="component" value="Unassembled WGS sequence"/>
</dbReference>
<feature type="compositionally biased region" description="Polar residues" evidence="1">
    <location>
        <begin position="59"/>
        <end position="68"/>
    </location>
</feature>
<feature type="compositionally biased region" description="Polar residues" evidence="1">
    <location>
        <begin position="342"/>
        <end position="351"/>
    </location>
</feature>
<sequence>MKYFLVLSLLPLLCHTQSEEFVDLNTADQLNLLFQNAPGLDSQDTSSVADTPKTHVDTKTNNCKSGRNCQKDISGPLDESPKIKTTPKKVPNTLELINEKAPLESTTKPSLNLKTNEGSVRPDLKPGRQNPTVKKDNTNTNRPKEYQSREQDIQRKTELHNSIYLKAQRPDITPGRINSSVQQIYKNSSVPSKMNIGKTNSSAFNQNTFDRSKVNQSQFLDLQPASRSKPSIRTVNEDPILKLSKSDGYPKNNISNTATLKPIDLSPKLNTPLNSKPVKPPPSPSVIQSNIKNATSDGKFDITKLSLFGYPNNLNKSPGPSTVDRANTSVYFHQQKDHHQANAVSNPTKTSVVDRKPTHPKKSLITLGYKNNQGEPTTQRNQYISTKPSLPKLPNKGSVTSKGHTKLEEPWIEREKVNRQNLFHVVNRPGPYSSPNGVPTFRPQRPIHYASGGSESPDYYYEFLYPVRSPETFLVISNLRILSTPCYLPYRHVYVSNRRV</sequence>
<evidence type="ECO:0000256" key="2">
    <source>
        <dbReference type="SAM" id="SignalP"/>
    </source>
</evidence>
<feature type="region of interest" description="Disordered" evidence="1">
    <location>
        <begin position="368"/>
        <end position="405"/>
    </location>
</feature>
<comment type="caution">
    <text evidence="3">The sequence shown here is derived from an EMBL/GenBank/DDBJ whole genome shotgun (WGS) entry which is preliminary data.</text>
</comment>
<evidence type="ECO:0000256" key="1">
    <source>
        <dbReference type="SAM" id="MobiDB-lite"/>
    </source>
</evidence>
<name>A0AAV1JWX6_9NEOP</name>
<reference evidence="3 4" key="1">
    <citation type="submission" date="2023-11" db="EMBL/GenBank/DDBJ databases">
        <authorList>
            <person name="Okamura Y."/>
        </authorList>
    </citation>
    <scope>NUCLEOTIDE SEQUENCE [LARGE SCALE GENOMIC DNA]</scope>
</reference>
<feature type="signal peptide" evidence="2">
    <location>
        <begin position="1"/>
        <end position="16"/>
    </location>
</feature>
<feature type="region of interest" description="Disordered" evidence="1">
    <location>
        <begin position="336"/>
        <end position="356"/>
    </location>
</feature>
<feature type="region of interest" description="Disordered" evidence="1">
    <location>
        <begin position="215"/>
        <end position="285"/>
    </location>
</feature>
<proteinExistence type="predicted"/>
<feature type="compositionally biased region" description="Basic and acidic residues" evidence="1">
    <location>
        <begin position="133"/>
        <end position="152"/>
    </location>
</feature>
<evidence type="ECO:0000313" key="4">
    <source>
        <dbReference type="Proteomes" id="UP001497472"/>
    </source>
</evidence>
<keyword evidence="2" id="KW-0732">Signal</keyword>
<evidence type="ECO:0000313" key="3">
    <source>
        <dbReference type="EMBL" id="CAK1553827.1"/>
    </source>
</evidence>
<feature type="compositionally biased region" description="Polar residues" evidence="1">
    <location>
        <begin position="369"/>
        <end position="388"/>
    </location>
</feature>
<protein>
    <submittedName>
        <fullName evidence="3">Uncharacterized protein</fullName>
    </submittedName>
</protein>
<dbReference type="EMBL" id="CAVLEF010000240">
    <property type="protein sequence ID" value="CAK1553827.1"/>
    <property type="molecule type" value="Genomic_DNA"/>
</dbReference>
<gene>
    <name evidence="3" type="ORF">LNINA_LOCUS12795</name>
</gene>
<keyword evidence="4" id="KW-1185">Reference proteome</keyword>
<feature type="compositionally biased region" description="Polar residues" evidence="1">
    <location>
        <begin position="104"/>
        <end position="118"/>
    </location>
</feature>
<feature type="chain" id="PRO_5043673579" evidence="2">
    <location>
        <begin position="17"/>
        <end position="500"/>
    </location>
</feature>
<feature type="region of interest" description="Disordered" evidence="1">
    <location>
        <begin position="38"/>
        <end position="152"/>
    </location>
</feature>
<feature type="compositionally biased region" description="Polar residues" evidence="1">
    <location>
        <begin position="215"/>
        <end position="234"/>
    </location>
</feature>
<accession>A0AAV1JWX6</accession>
<organism evidence="3 4">
    <name type="scientific">Leptosia nina</name>
    <dbReference type="NCBI Taxonomy" id="320188"/>
    <lineage>
        <taxon>Eukaryota</taxon>
        <taxon>Metazoa</taxon>
        <taxon>Ecdysozoa</taxon>
        <taxon>Arthropoda</taxon>
        <taxon>Hexapoda</taxon>
        <taxon>Insecta</taxon>
        <taxon>Pterygota</taxon>
        <taxon>Neoptera</taxon>
        <taxon>Endopterygota</taxon>
        <taxon>Lepidoptera</taxon>
        <taxon>Glossata</taxon>
        <taxon>Ditrysia</taxon>
        <taxon>Papilionoidea</taxon>
        <taxon>Pieridae</taxon>
        <taxon>Pierinae</taxon>
        <taxon>Leptosia</taxon>
    </lineage>
</organism>
<dbReference type="AlphaFoldDB" id="A0AAV1JWX6"/>